<keyword evidence="2" id="KW-0547">Nucleotide-binding</keyword>
<dbReference type="CDD" id="cd00009">
    <property type="entry name" value="AAA"/>
    <property type="match status" value="1"/>
</dbReference>
<evidence type="ECO:0000256" key="6">
    <source>
        <dbReference type="ARBA" id="ARBA00023163"/>
    </source>
</evidence>
<keyword evidence="6" id="KW-0804">Transcription</keyword>
<evidence type="ECO:0000256" key="7">
    <source>
        <dbReference type="PROSITE-ProRule" id="PRU00169"/>
    </source>
</evidence>
<reference evidence="10 11" key="1">
    <citation type="submission" date="2016-11" db="EMBL/GenBank/DDBJ databases">
        <authorList>
            <person name="Jaros S."/>
            <person name="Januszkiewicz K."/>
            <person name="Wedrychowicz H."/>
        </authorList>
    </citation>
    <scope>NUCLEOTIDE SEQUENCE [LARGE SCALE GENOMIC DNA]</scope>
    <source>
        <strain evidence="10 11">DSM 26897</strain>
    </source>
</reference>
<dbReference type="CDD" id="cd17550">
    <property type="entry name" value="REC_NtrX-like"/>
    <property type="match status" value="1"/>
</dbReference>
<accession>A0A1M4UYV2</accession>
<dbReference type="InterPro" id="IPR027417">
    <property type="entry name" value="P-loop_NTPase"/>
</dbReference>
<feature type="domain" description="Response regulatory" evidence="9">
    <location>
        <begin position="3"/>
        <end position="117"/>
    </location>
</feature>
<feature type="domain" description="Sigma-54 factor interaction" evidence="8">
    <location>
        <begin position="139"/>
        <end position="368"/>
    </location>
</feature>
<keyword evidence="1 7" id="KW-0597">Phosphoprotein</keyword>
<evidence type="ECO:0000313" key="10">
    <source>
        <dbReference type="EMBL" id="SHE61904.1"/>
    </source>
</evidence>
<dbReference type="PANTHER" id="PTHR32071:SF17">
    <property type="entry name" value="TRANSCRIPTIONAL REGULATOR (NTRC FAMILY)"/>
    <property type="match status" value="1"/>
</dbReference>
<dbReference type="PROSITE" id="PS00676">
    <property type="entry name" value="SIGMA54_INTERACT_2"/>
    <property type="match status" value="1"/>
</dbReference>
<dbReference type="InterPro" id="IPR002078">
    <property type="entry name" value="Sigma_54_int"/>
</dbReference>
<dbReference type="Proteomes" id="UP000184368">
    <property type="component" value="Unassembled WGS sequence"/>
</dbReference>
<dbReference type="STRING" id="1302690.BUE76_13260"/>
<feature type="modified residue" description="4-aspartylphosphate" evidence="7">
    <location>
        <position position="52"/>
    </location>
</feature>
<keyword evidence="3" id="KW-0067">ATP-binding</keyword>
<dbReference type="PROSITE" id="PS50045">
    <property type="entry name" value="SIGMA54_INTERACT_4"/>
    <property type="match status" value="1"/>
</dbReference>
<keyword evidence="5" id="KW-0805">Transcription regulation</keyword>
<dbReference type="InterPro" id="IPR058031">
    <property type="entry name" value="AAA_lid_NorR"/>
</dbReference>
<evidence type="ECO:0000259" key="8">
    <source>
        <dbReference type="PROSITE" id="PS50045"/>
    </source>
</evidence>
<dbReference type="EMBL" id="FQUO01000002">
    <property type="protein sequence ID" value="SHE61904.1"/>
    <property type="molecule type" value="Genomic_DNA"/>
</dbReference>
<dbReference type="PANTHER" id="PTHR32071">
    <property type="entry name" value="TRANSCRIPTIONAL REGULATORY PROTEIN"/>
    <property type="match status" value="1"/>
</dbReference>
<dbReference type="Pfam" id="PF00072">
    <property type="entry name" value="Response_reg"/>
    <property type="match status" value="1"/>
</dbReference>
<dbReference type="InterPro" id="IPR001789">
    <property type="entry name" value="Sig_transdc_resp-reg_receiver"/>
</dbReference>
<dbReference type="OrthoDB" id="9767106at2"/>
<dbReference type="SMART" id="SM00382">
    <property type="entry name" value="AAA"/>
    <property type="match status" value="1"/>
</dbReference>
<dbReference type="FunFam" id="3.40.50.300:FF:000006">
    <property type="entry name" value="DNA-binding transcriptional regulator NtrC"/>
    <property type="match status" value="1"/>
</dbReference>
<dbReference type="Gene3D" id="3.40.50.2300">
    <property type="match status" value="1"/>
</dbReference>
<gene>
    <name evidence="10" type="ORF">SAMN05444008_10288</name>
</gene>
<evidence type="ECO:0000256" key="5">
    <source>
        <dbReference type="ARBA" id="ARBA00023015"/>
    </source>
</evidence>
<dbReference type="GO" id="GO:0006355">
    <property type="term" value="P:regulation of DNA-templated transcription"/>
    <property type="evidence" value="ECO:0007669"/>
    <property type="project" value="InterPro"/>
</dbReference>
<dbReference type="SMART" id="SM00448">
    <property type="entry name" value="REC"/>
    <property type="match status" value="1"/>
</dbReference>
<dbReference type="Pfam" id="PF00158">
    <property type="entry name" value="Sigma54_activat"/>
    <property type="match status" value="1"/>
</dbReference>
<keyword evidence="11" id="KW-1185">Reference proteome</keyword>
<evidence type="ECO:0000313" key="11">
    <source>
        <dbReference type="Proteomes" id="UP000184368"/>
    </source>
</evidence>
<dbReference type="RefSeq" id="WP_073039668.1">
    <property type="nucleotide sequence ID" value="NZ_FQUO01000002.1"/>
</dbReference>
<proteinExistence type="predicted"/>
<dbReference type="InterPro" id="IPR003593">
    <property type="entry name" value="AAA+_ATPase"/>
</dbReference>
<dbReference type="SUPFAM" id="SSF52540">
    <property type="entry name" value="P-loop containing nucleoside triphosphate hydrolases"/>
    <property type="match status" value="1"/>
</dbReference>
<dbReference type="AlphaFoldDB" id="A0A1M4UYV2"/>
<evidence type="ECO:0000256" key="1">
    <source>
        <dbReference type="ARBA" id="ARBA00022553"/>
    </source>
</evidence>
<dbReference type="InterPro" id="IPR025943">
    <property type="entry name" value="Sigma_54_int_dom_ATP-bd_2"/>
</dbReference>
<dbReference type="SUPFAM" id="SSF52172">
    <property type="entry name" value="CheY-like"/>
    <property type="match status" value="1"/>
</dbReference>
<evidence type="ECO:0000259" key="9">
    <source>
        <dbReference type="PROSITE" id="PS50110"/>
    </source>
</evidence>
<protein>
    <submittedName>
        <fullName evidence="10">DNA-binding transcriptional response regulator, NtrC family, contains REC, AAA-type ATPase, and a Fis-type DNA-binding domains</fullName>
    </submittedName>
</protein>
<evidence type="ECO:0000256" key="2">
    <source>
        <dbReference type="ARBA" id="ARBA00022741"/>
    </source>
</evidence>
<dbReference type="GO" id="GO:0000160">
    <property type="term" value="P:phosphorelay signal transduction system"/>
    <property type="evidence" value="ECO:0007669"/>
    <property type="project" value="UniProtKB-KW"/>
</dbReference>
<dbReference type="InterPro" id="IPR011006">
    <property type="entry name" value="CheY-like_superfamily"/>
</dbReference>
<dbReference type="Pfam" id="PF25601">
    <property type="entry name" value="AAA_lid_14"/>
    <property type="match status" value="1"/>
</dbReference>
<organism evidence="10 11">
    <name type="scientific">Cnuella takakiae</name>
    <dbReference type="NCBI Taxonomy" id="1302690"/>
    <lineage>
        <taxon>Bacteria</taxon>
        <taxon>Pseudomonadati</taxon>
        <taxon>Bacteroidota</taxon>
        <taxon>Chitinophagia</taxon>
        <taxon>Chitinophagales</taxon>
        <taxon>Chitinophagaceae</taxon>
        <taxon>Cnuella</taxon>
    </lineage>
</organism>
<dbReference type="Gene3D" id="1.10.8.60">
    <property type="match status" value="1"/>
</dbReference>
<dbReference type="GO" id="GO:0003677">
    <property type="term" value="F:DNA binding"/>
    <property type="evidence" value="ECO:0007669"/>
    <property type="project" value="UniProtKB-KW"/>
</dbReference>
<keyword evidence="10" id="KW-0238">DNA-binding</keyword>
<name>A0A1M4UYV2_9BACT</name>
<keyword evidence="4" id="KW-0902">Two-component regulatory system</keyword>
<dbReference type="Gene3D" id="3.40.50.300">
    <property type="entry name" value="P-loop containing nucleotide triphosphate hydrolases"/>
    <property type="match status" value="1"/>
</dbReference>
<dbReference type="GO" id="GO:0005524">
    <property type="term" value="F:ATP binding"/>
    <property type="evidence" value="ECO:0007669"/>
    <property type="project" value="UniProtKB-KW"/>
</dbReference>
<evidence type="ECO:0000256" key="3">
    <source>
        <dbReference type="ARBA" id="ARBA00022840"/>
    </source>
</evidence>
<dbReference type="FunFam" id="3.40.50.2300:FF:000018">
    <property type="entry name" value="DNA-binding transcriptional regulator NtrC"/>
    <property type="match status" value="1"/>
</dbReference>
<dbReference type="PROSITE" id="PS50110">
    <property type="entry name" value="RESPONSE_REGULATORY"/>
    <property type="match status" value="1"/>
</dbReference>
<evidence type="ECO:0000256" key="4">
    <source>
        <dbReference type="ARBA" id="ARBA00023012"/>
    </source>
</evidence>
<sequence>MPTILIIDDERAIRKTLTEILTFEGYIIDEAADGEEGLQKFKAKTYDVVLCDIKMPKLDGLEFLQKAVEINPDVPVIMISGHGNIETAVEAVKKGAYDFIQKPPDLNRLLITIRNAQERNNLVTETKTLRRKVSKVQDMIGESPTIKKIKDTIEKVAPTDARILITGENGVGKELVARWIHEKSNRAEGPLVEVNCAAIPSELIESELFGHEKGSFTSAIKQRIGKFEQASGGTLFLDEIGDMSLGAQAKVLRALQEGKITRVGGDKEINVDVRVIAATNKDLLQEVETKTFRLDLYHRLSVILIHVPSLNERRDDIPLLVQRFLNDICSDYGVPKKGIEPDALKNLQQYNWTGNIRELRNVVERLVILSGKSINKEDVRNYVLPK</sequence>